<dbReference type="Gene3D" id="3.50.30.30">
    <property type="match status" value="1"/>
</dbReference>
<reference evidence="12" key="1">
    <citation type="submission" date="2021-03" db="EMBL/GenBank/DDBJ databases">
        <authorList>
            <person name="Li Z."/>
            <person name="Yang C."/>
        </authorList>
    </citation>
    <scope>NUCLEOTIDE SEQUENCE</scope>
    <source>
        <strain evidence="12">Dzin_1.0</strain>
        <tissue evidence="12">Leaf</tissue>
    </source>
</reference>
<dbReference type="InterPro" id="IPR036852">
    <property type="entry name" value="Peptidase_S8/S53_dom_sf"/>
</dbReference>
<feature type="domain" description="Subtilisin-like protease fibronectin type-III" evidence="11">
    <location>
        <begin position="461"/>
        <end position="507"/>
    </location>
</feature>
<keyword evidence="13" id="KW-1185">Reference proteome</keyword>
<keyword evidence="4" id="KW-0378">Hydrolase</keyword>
<dbReference type="Pfam" id="PF17766">
    <property type="entry name" value="fn3_6"/>
    <property type="match status" value="1"/>
</dbReference>
<dbReference type="PRINTS" id="PR00723">
    <property type="entry name" value="SUBTILISIN"/>
</dbReference>
<organism evidence="12 13">
    <name type="scientific">Dioscorea zingiberensis</name>
    <dbReference type="NCBI Taxonomy" id="325984"/>
    <lineage>
        <taxon>Eukaryota</taxon>
        <taxon>Viridiplantae</taxon>
        <taxon>Streptophyta</taxon>
        <taxon>Embryophyta</taxon>
        <taxon>Tracheophyta</taxon>
        <taxon>Spermatophyta</taxon>
        <taxon>Magnoliopsida</taxon>
        <taxon>Liliopsida</taxon>
        <taxon>Dioscoreales</taxon>
        <taxon>Dioscoreaceae</taxon>
        <taxon>Dioscorea</taxon>
    </lineage>
</organism>
<feature type="domain" description="Peptidase S8/S53" evidence="9">
    <location>
        <begin position="12"/>
        <end position="384"/>
    </location>
</feature>
<sequence>MNAMRSEQQTSPKAEGPIDTNGHGTHTASTAAGMFVQNANLNGLANGTAAGMAPYAHLAIYKVCDDEVCAGSDVLAGIDQAVKDGVDIISASLGSGSANFYQDTSAIASFGAMEKGVFVSFAGGNEGPSYNTLSNEAPWVITVGASTMDRVLQTTVKLGTGDVIKGQSAYQPEGFKSTPLSLVYPGSTVSDAAICTNGSLDGIDVKGMIVVCDMGNITEVEKGENVKAAGGAAMIYANAQNEGYTTSAQPHVLPVSHVSYADGETIKSYISTTSAPTATIIFDGTLFGVTPSPAITYFSSRGPSGADPSVLKPDIIAPGADILAAWPSSAGPGLSIGADFNMISGTSMATPHISGIAALLKSAHPDWSPAAIKSAMMTSAEITGNDGNPIADYTLDYANFFAMGSGQVNPTKANTPGFVYDIEPASYIPYLCGLGYTDKQISAVVRRSIDCAESNPISGSELNYPSFTVFLTKSNDYAMTVNRTVTNVGDAESSYTVQVTEPNGASVGYDS</sequence>
<comment type="similarity">
    <text evidence="1 7">Belongs to the peptidase S8 family.</text>
</comment>
<dbReference type="OrthoDB" id="206201at2759"/>
<evidence type="ECO:0000313" key="12">
    <source>
        <dbReference type="EMBL" id="KAJ0970923.1"/>
    </source>
</evidence>
<evidence type="ECO:0000259" key="11">
    <source>
        <dbReference type="Pfam" id="PF17766"/>
    </source>
</evidence>
<dbReference type="GO" id="GO:0004252">
    <property type="term" value="F:serine-type endopeptidase activity"/>
    <property type="evidence" value="ECO:0007669"/>
    <property type="project" value="InterPro"/>
</dbReference>
<evidence type="ECO:0000256" key="6">
    <source>
        <dbReference type="ARBA" id="ARBA00023180"/>
    </source>
</evidence>
<evidence type="ECO:0000256" key="5">
    <source>
        <dbReference type="ARBA" id="ARBA00022825"/>
    </source>
</evidence>
<evidence type="ECO:0000256" key="7">
    <source>
        <dbReference type="PROSITE-ProRule" id="PRU01240"/>
    </source>
</evidence>
<comment type="caution">
    <text evidence="7">Lacks conserved residue(s) required for the propagation of feature annotation.</text>
</comment>
<dbReference type="InterPro" id="IPR041469">
    <property type="entry name" value="Subtilisin-like_FN3"/>
</dbReference>
<evidence type="ECO:0000259" key="9">
    <source>
        <dbReference type="Pfam" id="PF00082"/>
    </source>
</evidence>
<dbReference type="PROSITE" id="PS00138">
    <property type="entry name" value="SUBTILASE_SER"/>
    <property type="match status" value="1"/>
</dbReference>
<dbReference type="InterPro" id="IPR003137">
    <property type="entry name" value="PA_domain"/>
</dbReference>
<feature type="region of interest" description="Disordered" evidence="8">
    <location>
        <begin position="1"/>
        <end position="27"/>
    </location>
</feature>
<dbReference type="SUPFAM" id="SSF52025">
    <property type="entry name" value="PA domain"/>
    <property type="match status" value="1"/>
</dbReference>
<dbReference type="InterPro" id="IPR045051">
    <property type="entry name" value="SBT"/>
</dbReference>
<dbReference type="Gene3D" id="3.40.50.200">
    <property type="entry name" value="Peptidase S8/S53 domain"/>
    <property type="match status" value="1"/>
</dbReference>
<evidence type="ECO:0000313" key="13">
    <source>
        <dbReference type="Proteomes" id="UP001085076"/>
    </source>
</evidence>
<dbReference type="CDD" id="cd02120">
    <property type="entry name" value="PA_subtilisin_like"/>
    <property type="match status" value="1"/>
</dbReference>
<evidence type="ECO:0000256" key="2">
    <source>
        <dbReference type="ARBA" id="ARBA00022670"/>
    </source>
</evidence>
<dbReference type="Proteomes" id="UP001085076">
    <property type="component" value="Miscellaneous, Linkage group lg05"/>
</dbReference>
<keyword evidence="3" id="KW-0732">Signal</keyword>
<accession>A0A9D5HCC1</accession>
<evidence type="ECO:0000256" key="4">
    <source>
        <dbReference type="ARBA" id="ARBA00022801"/>
    </source>
</evidence>
<keyword evidence="5" id="KW-0720">Serine protease</keyword>
<dbReference type="InterPro" id="IPR015500">
    <property type="entry name" value="Peptidase_S8_subtilisin-rel"/>
</dbReference>
<evidence type="ECO:0000259" key="10">
    <source>
        <dbReference type="Pfam" id="PF02225"/>
    </source>
</evidence>
<keyword evidence="6" id="KW-0325">Glycoprotein</keyword>
<evidence type="ECO:0000256" key="1">
    <source>
        <dbReference type="ARBA" id="ARBA00011073"/>
    </source>
</evidence>
<comment type="caution">
    <text evidence="12">The sequence shown here is derived from an EMBL/GenBank/DDBJ whole genome shotgun (WGS) entry which is preliminary data.</text>
</comment>
<dbReference type="Pfam" id="PF00082">
    <property type="entry name" value="Peptidase_S8"/>
    <property type="match status" value="1"/>
</dbReference>
<reference evidence="12" key="2">
    <citation type="journal article" date="2022" name="Hortic Res">
        <title>The genome of Dioscorea zingiberensis sheds light on the biosynthesis, origin and evolution of the medicinally important diosgenin saponins.</title>
        <authorList>
            <person name="Li Y."/>
            <person name="Tan C."/>
            <person name="Li Z."/>
            <person name="Guo J."/>
            <person name="Li S."/>
            <person name="Chen X."/>
            <person name="Wang C."/>
            <person name="Dai X."/>
            <person name="Yang H."/>
            <person name="Song W."/>
            <person name="Hou L."/>
            <person name="Xu J."/>
            <person name="Tong Z."/>
            <person name="Xu A."/>
            <person name="Yuan X."/>
            <person name="Wang W."/>
            <person name="Yang Q."/>
            <person name="Chen L."/>
            <person name="Sun Z."/>
            <person name="Wang K."/>
            <person name="Pan B."/>
            <person name="Chen J."/>
            <person name="Bao Y."/>
            <person name="Liu F."/>
            <person name="Qi X."/>
            <person name="Gang D.R."/>
            <person name="Wen J."/>
            <person name="Li J."/>
        </authorList>
    </citation>
    <scope>NUCLEOTIDE SEQUENCE</scope>
    <source>
        <strain evidence="12">Dzin_1.0</strain>
    </source>
</reference>
<protein>
    <submittedName>
        <fullName evidence="12">Uncharacterized protein</fullName>
    </submittedName>
</protein>
<proteinExistence type="inferred from homology"/>
<dbReference type="InterPro" id="IPR000209">
    <property type="entry name" value="Peptidase_S8/S53_dom"/>
</dbReference>
<dbReference type="FunFam" id="3.50.30.30:FF:000005">
    <property type="entry name" value="subtilisin-like protease SBT1.5"/>
    <property type="match status" value="1"/>
</dbReference>
<dbReference type="InterPro" id="IPR046450">
    <property type="entry name" value="PA_dom_sf"/>
</dbReference>
<dbReference type="GO" id="GO:0006508">
    <property type="term" value="P:proteolysis"/>
    <property type="evidence" value="ECO:0007669"/>
    <property type="project" value="UniProtKB-KW"/>
</dbReference>
<dbReference type="Gene3D" id="2.60.40.2310">
    <property type="match status" value="1"/>
</dbReference>
<dbReference type="Pfam" id="PF02225">
    <property type="entry name" value="PA"/>
    <property type="match status" value="1"/>
</dbReference>
<feature type="compositionally biased region" description="Polar residues" evidence="8">
    <location>
        <begin position="1"/>
        <end position="12"/>
    </location>
</feature>
<keyword evidence="2" id="KW-0645">Protease</keyword>
<dbReference type="AlphaFoldDB" id="A0A9D5HCC1"/>
<dbReference type="EMBL" id="JAGGNH010000005">
    <property type="protein sequence ID" value="KAJ0970923.1"/>
    <property type="molecule type" value="Genomic_DNA"/>
</dbReference>
<evidence type="ECO:0000256" key="3">
    <source>
        <dbReference type="ARBA" id="ARBA00022729"/>
    </source>
</evidence>
<evidence type="ECO:0000256" key="8">
    <source>
        <dbReference type="SAM" id="MobiDB-lite"/>
    </source>
</evidence>
<dbReference type="PROSITE" id="PS51892">
    <property type="entry name" value="SUBTILASE"/>
    <property type="match status" value="1"/>
</dbReference>
<gene>
    <name evidence="12" type="ORF">J5N97_018882</name>
</gene>
<dbReference type="SUPFAM" id="SSF52743">
    <property type="entry name" value="Subtilisin-like"/>
    <property type="match status" value="1"/>
</dbReference>
<dbReference type="InterPro" id="IPR023828">
    <property type="entry name" value="Peptidase_S8_Ser-AS"/>
</dbReference>
<dbReference type="PANTHER" id="PTHR10795">
    <property type="entry name" value="PROPROTEIN CONVERTASE SUBTILISIN/KEXIN"/>
    <property type="match status" value="1"/>
</dbReference>
<name>A0A9D5HCC1_9LILI</name>
<feature type="domain" description="PA" evidence="10">
    <location>
        <begin position="181"/>
        <end position="266"/>
    </location>
</feature>